<dbReference type="AlphaFoldDB" id="A0A0C3S2Q6"/>
<dbReference type="STRING" id="745531.A0A0C3S2Q6"/>
<sequence>MAPRPTAHQASPATLVADAISSLQKAVGNALASVNDQGKAELARAREETEGARREKDDALKQMHAAKLACKEWERRGEVWKAASEKSEMTITHQAETIAQLREEAQQWKNQLLRYEETSRREIQDWKEQYSRAEHERSRLSSRLDQLIAEQVEVSSTRIESGKRSFYLCP</sequence>
<gene>
    <name evidence="2" type="ORF">PHLGIDRAFT_306989</name>
</gene>
<dbReference type="Proteomes" id="UP000053257">
    <property type="component" value="Unassembled WGS sequence"/>
</dbReference>
<feature type="region of interest" description="Disordered" evidence="1">
    <location>
        <begin position="36"/>
        <end position="58"/>
    </location>
</feature>
<organism evidence="2 3">
    <name type="scientific">Phlebiopsis gigantea (strain 11061_1 CR5-6)</name>
    <name type="common">White-rot fungus</name>
    <name type="synonym">Peniophora gigantea</name>
    <dbReference type="NCBI Taxonomy" id="745531"/>
    <lineage>
        <taxon>Eukaryota</taxon>
        <taxon>Fungi</taxon>
        <taxon>Dikarya</taxon>
        <taxon>Basidiomycota</taxon>
        <taxon>Agaricomycotina</taxon>
        <taxon>Agaricomycetes</taxon>
        <taxon>Polyporales</taxon>
        <taxon>Phanerochaetaceae</taxon>
        <taxon>Phlebiopsis</taxon>
    </lineage>
</organism>
<dbReference type="EMBL" id="KN840463">
    <property type="protein sequence ID" value="KIP09646.1"/>
    <property type="molecule type" value="Genomic_DNA"/>
</dbReference>
<keyword evidence="3" id="KW-1185">Reference proteome</keyword>
<evidence type="ECO:0000256" key="1">
    <source>
        <dbReference type="SAM" id="MobiDB-lite"/>
    </source>
</evidence>
<feature type="compositionally biased region" description="Basic and acidic residues" evidence="1">
    <location>
        <begin position="38"/>
        <end position="58"/>
    </location>
</feature>
<reference evidence="2 3" key="1">
    <citation type="journal article" date="2014" name="PLoS Genet.">
        <title>Analysis of the Phlebiopsis gigantea genome, transcriptome and secretome provides insight into its pioneer colonization strategies of wood.</title>
        <authorList>
            <person name="Hori C."/>
            <person name="Ishida T."/>
            <person name="Igarashi K."/>
            <person name="Samejima M."/>
            <person name="Suzuki H."/>
            <person name="Master E."/>
            <person name="Ferreira P."/>
            <person name="Ruiz-Duenas F.J."/>
            <person name="Held B."/>
            <person name="Canessa P."/>
            <person name="Larrondo L.F."/>
            <person name="Schmoll M."/>
            <person name="Druzhinina I.S."/>
            <person name="Kubicek C.P."/>
            <person name="Gaskell J.A."/>
            <person name="Kersten P."/>
            <person name="St John F."/>
            <person name="Glasner J."/>
            <person name="Sabat G."/>
            <person name="Splinter BonDurant S."/>
            <person name="Syed K."/>
            <person name="Yadav J."/>
            <person name="Mgbeahuruike A.C."/>
            <person name="Kovalchuk A."/>
            <person name="Asiegbu F.O."/>
            <person name="Lackner G."/>
            <person name="Hoffmeister D."/>
            <person name="Rencoret J."/>
            <person name="Gutierrez A."/>
            <person name="Sun H."/>
            <person name="Lindquist E."/>
            <person name="Barry K."/>
            <person name="Riley R."/>
            <person name="Grigoriev I.V."/>
            <person name="Henrissat B."/>
            <person name="Kues U."/>
            <person name="Berka R.M."/>
            <person name="Martinez A.T."/>
            <person name="Covert S.F."/>
            <person name="Blanchette R.A."/>
            <person name="Cullen D."/>
        </authorList>
    </citation>
    <scope>NUCLEOTIDE SEQUENCE [LARGE SCALE GENOMIC DNA]</scope>
    <source>
        <strain evidence="2 3">11061_1 CR5-6</strain>
    </source>
</reference>
<protein>
    <submittedName>
        <fullName evidence="2">Uncharacterized protein</fullName>
    </submittedName>
</protein>
<accession>A0A0C3S2Q6</accession>
<name>A0A0C3S2Q6_PHLG1</name>
<dbReference type="OrthoDB" id="3269067at2759"/>
<evidence type="ECO:0000313" key="3">
    <source>
        <dbReference type="Proteomes" id="UP000053257"/>
    </source>
</evidence>
<evidence type="ECO:0000313" key="2">
    <source>
        <dbReference type="EMBL" id="KIP09646.1"/>
    </source>
</evidence>
<dbReference type="HOGENOM" id="CLU_1571219_0_0_1"/>
<proteinExistence type="predicted"/>